<feature type="compositionally biased region" description="Polar residues" evidence="1">
    <location>
        <begin position="106"/>
        <end position="117"/>
    </location>
</feature>
<feature type="region of interest" description="Disordered" evidence="1">
    <location>
        <begin position="83"/>
        <end position="117"/>
    </location>
</feature>
<feature type="compositionally biased region" description="Basic and acidic residues" evidence="1">
    <location>
        <begin position="19"/>
        <end position="30"/>
    </location>
</feature>
<evidence type="ECO:0000313" key="2">
    <source>
        <dbReference type="EMBL" id="JAG22291.1"/>
    </source>
</evidence>
<proteinExistence type="predicted"/>
<feature type="region of interest" description="Disordered" evidence="1">
    <location>
        <begin position="19"/>
        <end position="47"/>
    </location>
</feature>
<accession>A0A0A9XRM8</accession>
<evidence type="ECO:0000313" key="3">
    <source>
        <dbReference type="EMBL" id="JAG22292.1"/>
    </source>
</evidence>
<name>A0A0A9XRM8_LYGHE</name>
<dbReference type="EMBL" id="GBHO01021313">
    <property type="protein sequence ID" value="JAG22291.1"/>
    <property type="molecule type" value="Transcribed_RNA"/>
</dbReference>
<reference evidence="2" key="2">
    <citation type="submission" date="2014-07" db="EMBL/GenBank/DDBJ databases">
        <authorList>
            <person name="Hull J."/>
        </authorList>
    </citation>
    <scope>NUCLEOTIDE SEQUENCE</scope>
</reference>
<dbReference type="EMBL" id="GBHO01021312">
    <property type="protein sequence ID" value="JAG22292.1"/>
    <property type="molecule type" value="Transcribed_RNA"/>
</dbReference>
<protein>
    <submittedName>
        <fullName evidence="2">Uncharacterized protein</fullName>
    </submittedName>
</protein>
<dbReference type="AlphaFoldDB" id="A0A0A9XRM8"/>
<reference evidence="2" key="1">
    <citation type="journal article" date="2014" name="PLoS ONE">
        <title>Transcriptome-Based Identification of ABC Transporters in the Western Tarnished Plant Bug Lygus hesperus.</title>
        <authorList>
            <person name="Hull J.J."/>
            <person name="Chaney K."/>
            <person name="Geib S.M."/>
            <person name="Fabrick J.A."/>
            <person name="Brent C.S."/>
            <person name="Walsh D."/>
            <person name="Lavine L.C."/>
        </authorList>
    </citation>
    <scope>NUCLEOTIDE SEQUENCE</scope>
</reference>
<evidence type="ECO:0000256" key="1">
    <source>
        <dbReference type="SAM" id="MobiDB-lite"/>
    </source>
</evidence>
<organism evidence="2">
    <name type="scientific">Lygus hesperus</name>
    <name type="common">Western plant bug</name>
    <dbReference type="NCBI Taxonomy" id="30085"/>
    <lineage>
        <taxon>Eukaryota</taxon>
        <taxon>Metazoa</taxon>
        <taxon>Ecdysozoa</taxon>
        <taxon>Arthropoda</taxon>
        <taxon>Hexapoda</taxon>
        <taxon>Insecta</taxon>
        <taxon>Pterygota</taxon>
        <taxon>Neoptera</taxon>
        <taxon>Paraneoptera</taxon>
        <taxon>Hemiptera</taxon>
        <taxon>Heteroptera</taxon>
        <taxon>Panheteroptera</taxon>
        <taxon>Cimicomorpha</taxon>
        <taxon>Miridae</taxon>
        <taxon>Mirini</taxon>
        <taxon>Lygus</taxon>
    </lineage>
</organism>
<feature type="compositionally biased region" description="Low complexity" evidence="1">
    <location>
        <begin position="85"/>
        <end position="105"/>
    </location>
</feature>
<gene>
    <name evidence="3" type="ORF">CM83_31406</name>
    <name evidence="2" type="ORF">CM83_31408</name>
</gene>
<sequence length="132" mass="14503">MVIKTTFGDVGLEPTRVAHSDVDDRSGQEKRKVRQLANSNSESKTRRKLGNANIIPLPALSMIEEQERIDKGDEIAEFDISLDINDNNSNNNSYNNNNSDNNNNNTANATHCTGVSSSDNTDIAGYYALLDV</sequence>